<keyword evidence="6" id="KW-1185">Reference proteome</keyword>
<dbReference type="GO" id="GO:0016887">
    <property type="term" value="F:ATP hydrolysis activity"/>
    <property type="evidence" value="ECO:0007669"/>
    <property type="project" value="InterPro"/>
</dbReference>
<dbReference type="Proteomes" id="UP000307999">
    <property type="component" value="Unassembled WGS sequence"/>
</dbReference>
<evidence type="ECO:0000259" key="4">
    <source>
        <dbReference type="PROSITE" id="PS50893"/>
    </source>
</evidence>
<dbReference type="Gene3D" id="3.40.50.300">
    <property type="entry name" value="P-loop containing nucleotide triphosphate hydrolases"/>
    <property type="match status" value="1"/>
</dbReference>
<dbReference type="Pfam" id="PF00005">
    <property type="entry name" value="ABC_tran"/>
    <property type="match status" value="1"/>
</dbReference>
<evidence type="ECO:0000256" key="3">
    <source>
        <dbReference type="ARBA" id="ARBA00022840"/>
    </source>
</evidence>
<dbReference type="CDD" id="cd03230">
    <property type="entry name" value="ABC_DR_subfamily_A"/>
    <property type="match status" value="1"/>
</dbReference>
<dbReference type="PANTHER" id="PTHR42939:SF1">
    <property type="entry name" value="ABC TRANSPORTER ATP-BINDING PROTEIN ALBC-RELATED"/>
    <property type="match status" value="1"/>
</dbReference>
<feature type="domain" description="ABC transporter" evidence="4">
    <location>
        <begin position="5"/>
        <end position="232"/>
    </location>
</feature>
<proteinExistence type="predicted"/>
<evidence type="ECO:0000313" key="6">
    <source>
        <dbReference type="Proteomes" id="UP000307999"/>
    </source>
</evidence>
<evidence type="ECO:0000256" key="2">
    <source>
        <dbReference type="ARBA" id="ARBA00022741"/>
    </source>
</evidence>
<evidence type="ECO:0000313" key="5">
    <source>
        <dbReference type="EMBL" id="TKB44397.1"/>
    </source>
</evidence>
<dbReference type="PROSITE" id="PS00211">
    <property type="entry name" value="ABC_TRANSPORTER_1"/>
    <property type="match status" value="1"/>
</dbReference>
<dbReference type="PROSITE" id="PS50893">
    <property type="entry name" value="ABC_TRANSPORTER_2"/>
    <property type="match status" value="1"/>
</dbReference>
<keyword evidence="2" id="KW-0547">Nucleotide-binding</keyword>
<evidence type="ECO:0000256" key="1">
    <source>
        <dbReference type="ARBA" id="ARBA00022448"/>
    </source>
</evidence>
<organism evidence="5 6">
    <name type="scientific">Thalassotalea mangrovi</name>
    <dbReference type="NCBI Taxonomy" id="2572245"/>
    <lineage>
        <taxon>Bacteria</taxon>
        <taxon>Pseudomonadati</taxon>
        <taxon>Pseudomonadota</taxon>
        <taxon>Gammaproteobacteria</taxon>
        <taxon>Alteromonadales</taxon>
        <taxon>Colwelliaceae</taxon>
        <taxon>Thalassotalea</taxon>
    </lineage>
</organism>
<protein>
    <submittedName>
        <fullName evidence="5">ABC transporter ATP-binding protein</fullName>
    </submittedName>
</protein>
<dbReference type="AlphaFoldDB" id="A0A4U1B3D8"/>
<keyword evidence="3 5" id="KW-0067">ATP-binding</keyword>
<dbReference type="RefSeq" id="WP_136736414.1">
    <property type="nucleotide sequence ID" value="NZ_SWDB01000029.1"/>
</dbReference>
<dbReference type="EMBL" id="SWDB01000029">
    <property type="protein sequence ID" value="TKB44397.1"/>
    <property type="molecule type" value="Genomic_DNA"/>
</dbReference>
<gene>
    <name evidence="5" type="ORF">E8M12_12145</name>
</gene>
<dbReference type="InterPro" id="IPR027417">
    <property type="entry name" value="P-loop_NTPase"/>
</dbReference>
<keyword evidence="1" id="KW-0813">Transport</keyword>
<name>A0A4U1B3D8_9GAMM</name>
<sequence>MESIISLQNVSKSFGKHQVLDNVSVEIVAGEPVALVGANGAGKTTLFSILCGFLKADSGQVKIFGEVVSGYQHLAKLSALIQDAEFDPDFSISSQLKLYAQLHNMSAKQAQHDVDRVLELTGLSGYARQKSQILSHGMKKRLAIAQSLLGSPQVILLDEPTAGLDPDYARQISNILLDIKDLATLVISSHQLEQLQRICPRVAFLRDGKLSLSEHFNSINKPESPNSARSIANGIDVLTLTLRCSDQLPGLVDKIKALPAVRTIVATQRHEFKIQYHAGDQPYQFEHSLLKLFSENHWHYDQFINGETLENQWFSQSNDQ</sequence>
<dbReference type="InterPro" id="IPR003593">
    <property type="entry name" value="AAA+_ATPase"/>
</dbReference>
<dbReference type="OrthoDB" id="9781337at2"/>
<dbReference type="GO" id="GO:0005524">
    <property type="term" value="F:ATP binding"/>
    <property type="evidence" value="ECO:0007669"/>
    <property type="project" value="UniProtKB-KW"/>
</dbReference>
<dbReference type="SUPFAM" id="SSF52540">
    <property type="entry name" value="P-loop containing nucleoside triphosphate hydrolases"/>
    <property type="match status" value="1"/>
</dbReference>
<reference evidence="5 6" key="1">
    <citation type="submission" date="2019-04" db="EMBL/GenBank/DDBJ databases">
        <title>Thalassotalea guangxiensis sp. nov., isolated from sediment of the coastal wetland.</title>
        <authorList>
            <person name="Zheng S."/>
            <person name="Zhang D."/>
        </authorList>
    </citation>
    <scope>NUCLEOTIDE SEQUENCE [LARGE SCALE GENOMIC DNA]</scope>
    <source>
        <strain evidence="5 6">ZS-4</strain>
    </source>
</reference>
<dbReference type="PANTHER" id="PTHR42939">
    <property type="entry name" value="ABC TRANSPORTER ATP-BINDING PROTEIN ALBC-RELATED"/>
    <property type="match status" value="1"/>
</dbReference>
<dbReference type="InterPro" id="IPR051782">
    <property type="entry name" value="ABC_Transporter_VariousFunc"/>
</dbReference>
<dbReference type="SMART" id="SM00382">
    <property type="entry name" value="AAA"/>
    <property type="match status" value="1"/>
</dbReference>
<dbReference type="InterPro" id="IPR003439">
    <property type="entry name" value="ABC_transporter-like_ATP-bd"/>
</dbReference>
<comment type="caution">
    <text evidence="5">The sequence shown here is derived from an EMBL/GenBank/DDBJ whole genome shotgun (WGS) entry which is preliminary data.</text>
</comment>
<dbReference type="InterPro" id="IPR017871">
    <property type="entry name" value="ABC_transporter-like_CS"/>
</dbReference>
<accession>A0A4U1B3D8</accession>